<reference evidence="1" key="1">
    <citation type="journal article" date="2020" name="Nature">
        <title>Giant virus diversity and host interactions through global metagenomics.</title>
        <authorList>
            <person name="Schulz F."/>
            <person name="Roux S."/>
            <person name="Paez-Espino D."/>
            <person name="Jungbluth S."/>
            <person name="Walsh D.A."/>
            <person name="Denef V.J."/>
            <person name="McMahon K.D."/>
            <person name="Konstantinidis K.T."/>
            <person name="Eloe-Fadrosh E.A."/>
            <person name="Kyrpides N.C."/>
            <person name="Woyke T."/>
        </authorList>
    </citation>
    <scope>NUCLEOTIDE SEQUENCE</scope>
    <source>
        <strain evidence="1">GVMAG-S-3300013006-138</strain>
    </source>
</reference>
<evidence type="ECO:0000313" key="1">
    <source>
        <dbReference type="EMBL" id="QHU18421.1"/>
    </source>
</evidence>
<sequence length="154" mass="18635">MSWPFKDYEFYGDRYVNINDPTAECGEIMWYERDIDKDNTPTECLLCIEAENELYTKYAHPKAHLEAHNYAVIIAEKMAIKEKNTDDYLDYYTFYYGREYIKKYKDLYKKYKIEYSSIVLEKTYEKSDKICNHHNECIKYHLTQITADLKYSLV</sequence>
<proteinExistence type="predicted"/>
<name>A0A6C0KMM2_9ZZZZ</name>
<dbReference type="AlphaFoldDB" id="A0A6C0KMM2"/>
<accession>A0A6C0KMM2</accession>
<dbReference type="EMBL" id="MN740930">
    <property type="protein sequence ID" value="QHU18421.1"/>
    <property type="molecule type" value="Genomic_DNA"/>
</dbReference>
<protein>
    <submittedName>
        <fullName evidence="1">Uncharacterized protein</fullName>
    </submittedName>
</protein>
<organism evidence="1">
    <name type="scientific">viral metagenome</name>
    <dbReference type="NCBI Taxonomy" id="1070528"/>
    <lineage>
        <taxon>unclassified sequences</taxon>
        <taxon>metagenomes</taxon>
        <taxon>organismal metagenomes</taxon>
    </lineage>
</organism>